<dbReference type="Gene3D" id="3.80.10.10">
    <property type="entry name" value="Ribonuclease Inhibitor"/>
    <property type="match status" value="2"/>
</dbReference>
<dbReference type="Proteomes" id="UP001289374">
    <property type="component" value="Unassembled WGS sequence"/>
</dbReference>
<evidence type="ECO:0000313" key="4">
    <source>
        <dbReference type="EMBL" id="KAK4381242.1"/>
    </source>
</evidence>
<reference evidence="4" key="2">
    <citation type="journal article" date="2024" name="Plant">
        <title>Genomic evolution and insights into agronomic trait innovations of Sesamum species.</title>
        <authorList>
            <person name="Miao H."/>
            <person name="Wang L."/>
            <person name="Qu L."/>
            <person name="Liu H."/>
            <person name="Sun Y."/>
            <person name="Le M."/>
            <person name="Wang Q."/>
            <person name="Wei S."/>
            <person name="Zheng Y."/>
            <person name="Lin W."/>
            <person name="Duan Y."/>
            <person name="Cao H."/>
            <person name="Xiong S."/>
            <person name="Wang X."/>
            <person name="Wei L."/>
            <person name="Li C."/>
            <person name="Ma Q."/>
            <person name="Ju M."/>
            <person name="Zhao R."/>
            <person name="Li G."/>
            <person name="Mu C."/>
            <person name="Tian Q."/>
            <person name="Mei H."/>
            <person name="Zhang T."/>
            <person name="Gao T."/>
            <person name="Zhang H."/>
        </authorList>
    </citation>
    <scope>NUCLEOTIDE SEQUENCE</scope>
    <source>
        <strain evidence="4">K16</strain>
    </source>
</reference>
<dbReference type="InterPro" id="IPR032675">
    <property type="entry name" value="LRR_dom_sf"/>
</dbReference>
<dbReference type="InterPro" id="IPR003591">
    <property type="entry name" value="Leu-rich_rpt_typical-subtyp"/>
</dbReference>
<dbReference type="GO" id="GO:0051707">
    <property type="term" value="P:response to other organism"/>
    <property type="evidence" value="ECO:0007669"/>
    <property type="project" value="UniProtKB-ARBA"/>
</dbReference>
<dbReference type="SUPFAM" id="SSF52058">
    <property type="entry name" value="L domain-like"/>
    <property type="match status" value="1"/>
</dbReference>
<feature type="region of interest" description="Disordered" evidence="3">
    <location>
        <begin position="294"/>
        <end position="329"/>
    </location>
</feature>
<evidence type="ECO:0000313" key="5">
    <source>
        <dbReference type="Proteomes" id="UP001289374"/>
    </source>
</evidence>
<dbReference type="PANTHER" id="PTHR48051">
    <property type="match status" value="1"/>
</dbReference>
<dbReference type="CDD" id="cd09272">
    <property type="entry name" value="RNase_HI_RT_Ty1"/>
    <property type="match status" value="1"/>
</dbReference>
<evidence type="ECO:0000256" key="1">
    <source>
        <dbReference type="ARBA" id="ARBA00022614"/>
    </source>
</evidence>
<dbReference type="SMART" id="SM00369">
    <property type="entry name" value="LRR_TYP"/>
    <property type="match status" value="2"/>
</dbReference>
<accession>A0AAE1T4V2</accession>
<organism evidence="4 5">
    <name type="scientific">Sesamum angolense</name>
    <dbReference type="NCBI Taxonomy" id="2727404"/>
    <lineage>
        <taxon>Eukaryota</taxon>
        <taxon>Viridiplantae</taxon>
        <taxon>Streptophyta</taxon>
        <taxon>Embryophyta</taxon>
        <taxon>Tracheophyta</taxon>
        <taxon>Spermatophyta</taxon>
        <taxon>Magnoliopsida</taxon>
        <taxon>eudicotyledons</taxon>
        <taxon>Gunneridae</taxon>
        <taxon>Pentapetalae</taxon>
        <taxon>asterids</taxon>
        <taxon>lamiids</taxon>
        <taxon>Lamiales</taxon>
        <taxon>Pedaliaceae</taxon>
        <taxon>Sesamum</taxon>
    </lineage>
</organism>
<dbReference type="InterPro" id="IPR001611">
    <property type="entry name" value="Leu-rich_rpt"/>
</dbReference>
<evidence type="ECO:0000256" key="2">
    <source>
        <dbReference type="ARBA" id="ARBA00022737"/>
    </source>
</evidence>
<comment type="caution">
    <text evidence="4">The sequence shown here is derived from an EMBL/GenBank/DDBJ whole genome shotgun (WGS) entry which is preliminary data.</text>
</comment>
<sequence length="685" mass="76473">MCKTIPEEVWTCGPSARVLDVSQNSLLEVPAAVGCLSSMQKLLLNGNHLLDKSIGWEGLTSLKLLTVLSLNQNKQFCAVGLKLLLFLLLDSLTTLPSAVGAFTCLKQLHIANNKLTCIPTEIGCLTELQVLKAQNNRKIDKIRGERGDNQGEGKGRRGILWAGKVGQHKGEADRGNEQTHERISEEERGKELVDLSCNLLAELPQTLGNLKSLKALYLGNNGLKSLPNTLFKMCLQLSILDLHGTEITLDLLRQFEGWESFDERRRLKHQKQLDFRVTGSSEFDEGADRNCAQGIGANDKRVGHRKRKKENGKASCGNGQRERQSPGYKSEAFERFKEYRLAVANQTGRNIRALRSDRDREYLRGEFVDYLRVRSVQGSSAYVKGLVGDKLDSRSSLYMLIGYPKETAGRRDGILFKESSEVSHETSKTASMPIVPTDSVPVLRTSARVAQPPKRHGLDGIKPGLNPSLKPVGCKWDYTHNLGVDREVTTFKARLVAIGDASYIIGIKIYRDRSRRMLGMIQFSYIEKVLKRFKIENSKRGFLALRHEIKLPVSKTNEELKRMSNIPYASIVGSIQYIVQCTGPDVAFAFSATTTDSIIKFEYIAASEAAKEAIWMKNYIQELGVVPSIAEPVVIFWNNSRAITQAKESRSHHQSKHILKRYHLLGEMVSKGDVLDGSSQLSGKT</sequence>
<dbReference type="InterPro" id="IPR050216">
    <property type="entry name" value="LRR_domain-containing"/>
</dbReference>
<evidence type="ECO:0000256" key="3">
    <source>
        <dbReference type="SAM" id="MobiDB-lite"/>
    </source>
</evidence>
<dbReference type="EMBL" id="JACGWL010000922">
    <property type="protein sequence ID" value="KAK4381242.1"/>
    <property type="molecule type" value="Genomic_DNA"/>
</dbReference>
<keyword evidence="5" id="KW-1185">Reference proteome</keyword>
<name>A0AAE1T4V2_9LAMI</name>
<dbReference type="AlphaFoldDB" id="A0AAE1T4V2"/>
<protein>
    <submittedName>
        <fullName evidence="4">LRR repeats and ubiquitin-like domain-containing protein</fullName>
    </submittedName>
</protein>
<gene>
    <name evidence="4" type="ORF">Sango_2987700</name>
</gene>
<reference evidence="4" key="1">
    <citation type="submission" date="2020-06" db="EMBL/GenBank/DDBJ databases">
        <authorList>
            <person name="Li T."/>
            <person name="Hu X."/>
            <person name="Zhang T."/>
            <person name="Song X."/>
            <person name="Zhang H."/>
            <person name="Dai N."/>
            <person name="Sheng W."/>
            <person name="Hou X."/>
            <person name="Wei L."/>
        </authorList>
    </citation>
    <scope>NUCLEOTIDE SEQUENCE</scope>
    <source>
        <strain evidence="4">K16</strain>
        <tissue evidence="4">Leaf</tissue>
    </source>
</reference>
<dbReference type="GO" id="GO:0005737">
    <property type="term" value="C:cytoplasm"/>
    <property type="evidence" value="ECO:0007669"/>
    <property type="project" value="TreeGrafter"/>
</dbReference>
<proteinExistence type="predicted"/>
<keyword evidence="2" id="KW-0677">Repeat</keyword>
<dbReference type="PROSITE" id="PS51450">
    <property type="entry name" value="LRR"/>
    <property type="match status" value="1"/>
</dbReference>
<dbReference type="PANTHER" id="PTHR48051:SF1">
    <property type="entry name" value="RAS SUPPRESSOR PROTEIN 1"/>
    <property type="match status" value="1"/>
</dbReference>
<keyword evidence="1" id="KW-0433">Leucine-rich repeat</keyword>
<dbReference type="GO" id="GO:0006952">
    <property type="term" value="P:defense response"/>
    <property type="evidence" value="ECO:0007669"/>
    <property type="project" value="UniProtKB-ARBA"/>
</dbReference>